<keyword evidence="2" id="KW-1185">Reference proteome</keyword>
<dbReference type="AlphaFoldDB" id="A0A1G5D8Q3"/>
<dbReference type="EMBL" id="FMUX01000004">
    <property type="protein sequence ID" value="SCY10888.1"/>
    <property type="molecule type" value="Genomic_DNA"/>
</dbReference>
<proteinExistence type="predicted"/>
<reference evidence="1 2" key="1">
    <citation type="submission" date="2016-10" db="EMBL/GenBank/DDBJ databases">
        <authorList>
            <person name="de Groot N.N."/>
        </authorList>
    </citation>
    <scope>NUCLEOTIDE SEQUENCE [LARGE SCALE GENOMIC DNA]</scope>
    <source>
        <strain evidence="1 2">AA1</strain>
    </source>
</reference>
<dbReference type="Proteomes" id="UP000198870">
    <property type="component" value="Unassembled WGS sequence"/>
</dbReference>
<name>A0A1G5D8Q3_9BACT</name>
<evidence type="ECO:0000313" key="1">
    <source>
        <dbReference type="EMBL" id="SCY10888.1"/>
    </source>
</evidence>
<sequence>MEEGAEKKDGGHGVGCGSIINIVNALFGNGMK</sequence>
<protein>
    <submittedName>
        <fullName evidence="1">Uncharacterized protein</fullName>
    </submittedName>
</protein>
<accession>A0A1G5D8Q3</accession>
<gene>
    <name evidence="1" type="ORF">SAMN05216233_10444</name>
</gene>
<evidence type="ECO:0000313" key="2">
    <source>
        <dbReference type="Proteomes" id="UP000198870"/>
    </source>
</evidence>
<organism evidence="1 2">
    <name type="scientific">Desulfoluna spongiiphila</name>
    <dbReference type="NCBI Taxonomy" id="419481"/>
    <lineage>
        <taxon>Bacteria</taxon>
        <taxon>Pseudomonadati</taxon>
        <taxon>Thermodesulfobacteriota</taxon>
        <taxon>Desulfobacteria</taxon>
        <taxon>Desulfobacterales</taxon>
        <taxon>Desulfolunaceae</taxon>
        <taxon>Desulfoluna</taxon>
    </lineage>
</organism>